<keyword evidence="8" id="KW-1185">Reference proteome</keyword>
<dbReference type="Gene3D" id="3.30.70.360">
    <property type="match status" value="1"/>
</dbReference>
<dbReference type="FunFam" id="1.10.150.900:FF:000002">
    <property type="entry name" value="M20/M25/M40 family peptidase"/>
    <property type="match status" value="1"/>
</dbReference>
<protein>
    <submittedName>
        <fullName evidence="7">Acetylornithine deacetylase/succinyl-diaminopimelate desuccinylase-like protein</fullName>
    </submittedName>
</protein>
<comment type="similarity">
    <text evidence="2">Belongs to the peptidase M20A family.</text>
</comment>
<dbReference type="InterPro" id="IPR036264">
    <property type="entry name" value="Bact_exopeptidase_dim_dom"/>
</dbReference>
<keyword evidence="4" id="KW-0378">Hydrolase</keyword>
<keyword evidence="3" id="KW-0479">Metal-binding</keyword>
<comment type="cofactor">
    <cofactor evidence="1">
        <name>Zn(2+)</name>
        <dbReference type="ChEBI" id="CHEBI:29105"/>
    </cofactor>
</comment>
<dbReference type="Gene3D" id="1.10.150.900">
    <property type="match status" value="1"/>
</dbReference>
<sequence>MAEVAELCSQLIRFDTTNHGNGDCAGERPAAELVASVLAEAGIGVKVLERAERRSNVVARVSGVDSSLPPLLVQGHLDVVPADPVQWTRDPFSGDIADGYVWGRGATDMKDFVAMVLTVLRGWAAADLRPRRDIVLAFVADEEDQGLWGAEWLVDEHPELFEGCGAAISESGGYSYHVRHASGAPVRLYPVGTAERGTSHLRITATGRAGHGSRRNDDNAVVKLIDALGRLASHAWPVRLTPTVTAFLQRTGAALGVEVDLSDVDATVARLGAAASLVENTVRNSTRPTVLTAGYKVNVIPSTAVGEVDTRTLPGTEAELLATVDSLLGPGVTREVVARSPAVQAPVDSPWFDAMAAAIQSQDPQAVVVPYCMGGGTDAKAFARLDIPSYGFAPLWLPEGFDYRAMAHGVDERVPVAGLEFGTRVLDRFLSTV</sequence>
<dbReference type="SUPFAM" id="SSF53187">
    <property type="entry name" value="Zn-dependent exopeptidases"/>
    <property type="match status" value="1"/>
</dbReference>
<keyword evidence="5" id="KW-0862">Zinc</keyword>
<name>A0A4R2K3M9_9PSEU</name>
<dbReference type="OrthoDB" id="7055905at2"/>
<dbReference type="InterPro" id="IPR050072">
    <property type="entry name" value="Peptidase_M20A"/>
</dbReference>
<dbReference type="InterPro" id="IPR011650">
    <property type="entry name" value="Peptidase_M20_dimer"/>
</dbReference>
<dbReference type="GO" id="GO:0046872">
    <property type="term" value="F:metal ion binding"/>
    <property type="evidence" value="ECO:0007669"/>
    <property type="project" value="UniProtKB-KW"/>
</dbReference>
<evidence type="ECO:0000256" key="5">
    <source>
        <dbReference type="ARBA" id="ARBA00022833"/>
    </source>
</evidence>
<dbReference type="EMBL" id="SLWS01000003">
    <property type="protein sequence ID" value="TCO60915.1"/>
    <property type="molecule type" value="Genomic_DNA"/>
</dbReference>
<evidence type="ECO:0000313" key="7">
    <source>
        <dbReference type="EMBL" id="TCO60915.1"/>
    </source>
</evidence>
<dbReference type="Pfam" id="PF07687">
    <property type="entry name" value="M20_dimer"/>
    <property type="match status" value="1"/>
</dbReference>
<dbReference type="Gene3D" id="3.40.630.10">
    <property type="entry name" value="Zn peptidases"/>
    <property type="match status" value="1"/>
</dbReference>
<dbReference type="Proteomes" id="UP000295680">
    <property type="component" value="Unassembled WGS sequence"/>
</dbReference>
<evidence type="ECO:0000313" key="8">
    <source>
        <dbReference type="Proteomes" id="UP000295680"/>
    </source>
</evidence>
<accession>A0A4R2K3M9</accession>
<dbReference type="RefSeq" id="WP_132116248.1">
    <property type="nucleotide sequence ID" value="NZ_SLWS01000003.1"/>
</dbReference>
<dbReference type="Pfam" id="PF01546">
    <property type="entry name" value="Peptidase_M20"/>
    <property type="match status" value="1"/>
</dbReference>
<evidence type="ECO:0000256" key="4">
    <source>
        <dbReference type="ARBA" id="ARBA00022801"/>
    </source>
</evidence>
<evidence type="ECO:0000256" key="1">
    <source>
        <dbReference type="ARBA" id="ARBA00001947"/>
    </source>
</evidence>
<dbReference type="AlphaFoldDB" id="A0A4R2K3M9"/>
<dbReference type="InterPro" id="IPR002933">
    <property type="entry name" value="Peptidase_M20"/>
</dbReference>
<proteinExistence type="inferred from homology"/>
<organism evidence="7 8">
    <name type="scientific">Actinocrispum wychmicini</name>
    <dbReference type="NCBI Taxonomy" id="1213861"/>
    <lineage>
        <taxon>Bacteria</taxon>
        <taxon>Bacillati</taxon>
        <taxon>Actinomycetota</taxon>
        <taxon>Actinomycetes</taxon>
        <taxon>Pseudonocardiales</taxon>
        <taxon>Pseudonocardiaceae</taxon>
        <taxon>Actinocrispum</taxon>
    </lineage>
</organism>
<gene>
    <name evidence="7" type="ORF">EV192_103497</name>
</gene>
<dbReference type="SUPFAM" id="SSF55031">
    <property type="entry name" value="Bacterial exopeptidase dimerisation domain"/>
    <property type="match status" value="1"/>
</dbReference>
<dbReference type="PANTHER" id="PTHR43808">
    <property type="entry name" value="ACETYLORNITHINE DEACETYLASE"/>
    <property type="match status" value="1"/>
</dbReference>
<evidence type="ECO:0000259" key="6">
    <source>
        <dbReference type="Pfam" id="PF07687"/>
    </source>
</evidence>
<evidence type="ECO:0000256" key="3">
    <source>
        <dbReference type="ARBA" id="ARBA00022723"/>
    </source>
</evidence>
<dbReference type="PANTHER" id="PTHR43808:SF8">
    <property type="entry name" value="PEPTIDASE M20 DIMERISATION DOMAIN-CONTAINING PROTEIN"/>
    <property type="match status" value="1"/>
</dbReference>
<dbReference type="GO" id="GO:0016787">
    <property type="term" value="F:hydrolase activity"/>
    <property type="evidence" value="ECO:0007669"/>
    <property type="project" value="UniProtKB-KW"/>
</dbReference>
<feature type="domain" description="Peptidase M20 dimerisation" evidence="6">
    <location>
        <begin position="194"/>
        <end position="319"/>
    </location>
</feature>
<comment type="caution">
    <text evidence="7">The sequence shown here is derived from an EMBL/GenBank/DDBJ whole genome shotgun (WGS) entry which is preliminary data.</text>
</comment>
<reference evidence="7 8" key="1">
    <citation type="submission" date="2019-03" db="EMBL/GenBank/DDBJ databases">
        <title>Genomic Encyclopedia of Type Strains, Phase IV (KMG-IV): sequencing the most valuable type-strain genomes for metagenomic binning, comparative biology and taxonomic classification.</title>
        <authorList>
            <person name="Goeker M."/>
        </authorList>
    </citation>
    <scope>NUCLEOTIDE SEQUENCE [LARGE SCALE GENOMIC DNA]</scope>
    <source>
        <strain evidence="7 8">DSM 45934</strain>
    </source>
</reference>
<dbReference type="NCBIfam" id="NF005913">
    <property type="entry name" value="PRK07906.1"/>
    <property type="match status" value="1"/>
</dbReference>
<evidence type="ECO:0000256" key="2">
    <source>
        <dbReference type="ARBA" id="ARBA00006247"/>
    </source>
</evidence>